<organism evidence="2 3">
    <name type="scientific">Tenuifilum thalassicum</name>
    <dbReference type="NCBI Taxonomy" id="2590900"/>
    <lineage>
        <taxon>Bacteria</taxon>
        <taxon>Pseudomonadati</taxon>
        <taxon>Bacteroidota</taxon>
        <taxon>Bacteroidia</taxon>
        <taxon>Bacteroidales</taxon>
        <taxon>Tenuifilaceae</taxon>
        <taxon>Tenuifilum</taxon>
    </lineage>
</organism>
<dbReference type="Pfam" id="PF02622">
    <property type="entry name" value="DUF179"/>
    <property type="match status" value="1"/>
</dbReference>
<sequence>MAKGNELNIDLFDIKYSKIPPKGGRVLIAQPSLNDPFFKRTVIFLVEHDENGSMGFILNRKLNINLSEIIIDFPDIDIEVSVGGPVSPDMVNFIHTFGDEIPNSFPLGNGIFMNGDINTLKDLAIAGKVNNKNLKLFIGYSGWGPKQLEKEINEDSWLVAKFPARGIMKGVYDNWYFAVQQLGEKFKVWSIYPENPTLN</sequence>
<dbReference type="KEGG" id="ttz:FHG85_03460"/>
<dbReference type="PANTHER" id="PTHR30327:SF1">
    <property type="entry name" value="UPF0301 PROTEIN YQGE"/>
    <property type="match status" value="1"/>
</dbReference>
<dbReference type="Gene3D" id="3.40.1740.10">
    <property type="entry name" value="VC0467-like"/>
    <property type="match status" value="1"/>
</dbReference>
<proteinExistence type="inferred from homology"/>
<evidence type="ECO:0000313" key="2">
    <source>
        <dbReference type="EMBL" id="QKG79361.1"/>
    </source>
</evidence>
<dbReference type="SUPFAM" id="SSF143456">
    <property type="entry name" value="VC0467-like"/>
    <property type="match status" value="1"/>
</dbReference>
<gene>
    <name evidence="2" type="ORF">FHG85_03460</name>
</gene>
<dbReference type="InterPro" id="IPR003774">
    <property type="entry name" value="AlgH-like"/>
</dbReference>
<name>A0A7D4BR35_9BACT</name>
<dbReference type="PANTHER" id="PTHR30327">
    <property type="entry name" value="UNCHARACTERIZED PROTEIN YQGE"/>
    <property type="match status" value="1"/>
</dbReference>
<dbReference type="Proteomes" id="UP000500961">
    <property type="component" value="Chromosome"/>
</dbReference>
<dbReference type="AlphaFoldDB" id="A0A7D4BR35"/>
<accession>A0A7D4BR35</accession>
<protein>
    <submittedName>
        <fullName evidence="2">YqgE/AlgH family protein</fullName>
    </submittedName>
</protein>
<evidence type="ECO:0000313" key="3">
    <source>
        <dbReference type="Proteomes" id="UP000500961"/>
    </source>
</evidence>
<reference evidence="2 3" key="1">
    <citation type="submission" date="2019-07" db="EMBL/GenBank/DDBJ databases">
        <title>Thalassofilum flectens gen. nov., sp. nov., a novel moderate thermophilic anaerobe from a shallow sea hot spring in Kunashir Island (Russia), representing a new family in the order Bacteroidales, and proposal of Thalassofilacea fam. nov.</title>
        <authorList>
            <person name="Kochetkova T.V."/>
            <person name="Podosokorskaya O.A."/>
            <person name="Novikov A."/>
            <person name="Elcheninov A.G."/>
            <person name="Toshchakov S.V."/>
            <person name="Kublanov I.V."/>
        </authorList>
    </citation>
    <scope>NUCLEOTIDE SEQUENCE [LARGE SCALE GENOMIC DNA]</scope>
    <source>
        <strain evidence="2 3">38-H</strain>
    </source>
</reference>
<comment type="similarity">
    <text evidence="1">Belongs to the UPF0301 (AlgH) family.</text>
</comment>
<dbReference type="GO" id="GO:0005829">
    <property type="term" value="C:cytosol"/>
    <property type="evidence" value="ECO:0007669"/>
    <property type="project" value="TreeGrafter"/>
</dbReference>
<dbReference type="RefSeq" id="WP_173073034.1">
    <property type="nucleotide sequence ID" value="NZ_CP041345.1"/>
</dbReference>
<dbReference type="EMBL" id="CP041345">
    <property type="protein sequence ID" value="QKG79361.1"/>
    <property type="molecule type" value="Genomic_DNA"/>
</dbReference>
<evidence type="ECO:0000256" key="1">
    <source>
        <dbReference type="ARBA" id="ARBA00009600"/>
    </source>
</evidence>
<keyword evidence="3" id="KW-1185">Reference proteome</keyword>